<dbReference type="EMBL" id="LZEU01000001">
    <property type="protein sequence ID" value="MBC9249809.1"/>
    <property type="molecule type" value="Genomic_DNA"/>
</dbReference>
<dbReference type="RefSeq" id="WP_187804922.1">
    <property type="nucleotide sequence ID" value="NZ_LZEU01000001.1"/>
</dbReference>
<name>A0ABR7RYL3_AQUAC</name>
<sequence>MKRRLLWAGGLLLVPLLAGGGWLWLKAEYRNEAAIEVASTFLRLLQEERPDEAFELALARGGLLSRDRQQFSKSMDYQLCSRRPLEMVWTHPPQSRGNRLRRWLAGTEVEMPSFTVHFDGACPISVELRRDAQGRWRVFNFQSTAG</sequence>
<reference evidence="1 2" key="1">
    <citation type="submission" date="2016-06" db="EMBL/GenBank/DDBJ databases">
        <authorList>
            <person name="Ramos C."/>
            <person name="Pintado A."/>
            <person name="Crespo-Gomez J.I."/>
        </authorList>
    </citation>
    <scope>NUCLEOTIDE SEQUENCE [LARGE SCALE GENOMIC DNA]</scope>
    <source>
        <strain evidence="1 2">AVO110</strain>
    </source>
</reference>
<evidence type="ECO:0000313" key="1">
    <source>
        <dbReference type="EMBL" id="MBC9249809.1"/>
    </source>
</evidence>
<protein>
    <recommendedName>
        <fullName evidence="3">DUF2939 domain-containing protein</fullName>
    </recommendedName>
</protein>
<dbReference type="Proteomes" id="UP000744555">
    <property type="component" value="Unassembled WGS sequence"/>
</dbReference>
<proteinExistence type="predicted"/>
<gene>
    <name evidence="1" type="ORF">A9179_05925</name>
</gene>
<organism evidence="1 2">
    <name type="scientific">Aquipseudomonas alcaligenes</name>
    <name type="common">Pseudomonas alcaligenes</name>
    <dbReference type="NCBI Taxonomy" id="43263"/>
    <lineage>
        <taxon>Bacteria</taxon>
        <taxon>Pseudomonadati</taxon>
        <taxon>Pseudomonadota</taxon>
        <taxon>Gammaproteobacteria</taxon>
        <taxon>Pseudomonadales</taxon>
        <taxon>Pseudomonadaceae</taxon>
        <taxon>Aquipseudomonas</taxon>
    </lineage>
</organism>
<accession>A0ABR7RYL3</accession>
<keyword evidence="2" id="KW-1185">Reference proteome</keyword>
<evidence type="ECO:0008006" key="3">
    <source>
        <dbReference type="Google" id="ProtNLM"/>
    </source>
</evidence>
<comment type="caution">
    <text evidence="1">The sequence shown here is derived from an EMBL/GenBank/DDBJ whole genome shotgun (WGS) entry which is preliminary data.</text>
</comment>
<evidence type="ECO:0000313" key="2">
    <source>
        <dbReference type="Proteomes" id="UP000744555"/>
    </source>
</evidence>